<evidence type="ECO:0008006" key="8">
    <source>
        <dbReference type="Google" id="ProtNLM"/>
    </source>
</evidence>
<keyword evidence="5" id="KW-0732">Signal</keyword>
<dbReference type="EMBL" id="JAWDJX010000004">
    <property type="protein sequence ID" value="KAK3057181.1"/>
    <property type="molecule type" value="Genomic_DNA"/>
</dbReference>
<feature type="region of interest" description="Disordered" evidence="4">
    <location>
        <begin position="417"/>
        <end position="439"/>
    </location>
</feature>
<dbReference type="Proteomes" id="UP001271007">
    <property type="component" value="Unassembled WGS sequence"/>
</dbReference>
<name>A0AAJ0LVU1_9PEZI</name>
<organism evidence="6 7">
    <name type="scientific">Extremus antarcticus</name>
    <dbReference type="NCBI Taxonomy" id="702011"/>
    <lineage>
        <taxon>Eukaryota</taxon>
        <taxon>Fungi</taxon>
        <taxon>Dikarya</taxon>
        <taxon>Ascomycota</taxon>
        <taxon>Pezizomycotina</taxon>
        <taxon>Dothideomycetes</taxon>
        <taxon>Dothideomycetidae</taxon>
        <taxon>Mycosphaerellales</taxon>
        <taxon>Extremaceae</taxon>
        <taxon>Extremus</taxon>
    </lineage>
</organism>
<gene>
    <name evidence="6" type="ORF">LTR09_002220</name>
</gene>
<dbReference type="InterPro" id="IPR017996">
    <property type="entry name" value="MRJP/yellow-related"/>
</dbReference>
<protein>
    <recommendedName>
        <fullName evidence="8">Major royal jelly protein</fullName>
    </recommendedName>
</protein>
<dbReference type="GO" id="GO:0005576">
    <property type="term" value="C:extracellular region"/>
    <property type="evidence" value="ECO:0007669"/>
    <property type="project" value="UniProtKB-SubCell"/>
</dbReference>
<dbReference type="InterPro" id="IPR011042">
    <property type="entry name" value="6-blade_b-propeller_TolB-like"/>
</dbReference>
<dbReference type="PANTHER" id="PTHR10009">
    <property type="entry name" value="PROTEIN YELLOW-RELATED"/>
    <property type="match status" value="1"/>
</dbReference>
<dbReference type="AlphaFoldDB" id="A0AAJ0LVU1"/>
<evidence type="ECO:0000256" key="4">
    <source>
        <dbReference type="SAM" id="MobiDB-lite"/>
    </source>
</evidence>
<feature type="signal peptide" evidence="5">
    <location>
        <begin position="1"/>
        <end position="17"/>
    </location>
</feature>
<comment type="caution">
    <text evidence="6">The sequence shown here is derived from an EMBL/GenBank/DDBJ whole genome shotgun (WGS) entry which is preliminary data.</text>
</comment>
<proteinExistence type="inferred from homology"/>
<dbReference type="SUPFAM" id="SSF101898">
    <property type="entry name" value="NHL repeat"/>
    <property type="match status" value="1"/>
</dbReference>
<comment type="similarity">
    <text evidence="2">Belongs to the major royal jelly protein family.</text>
</comment>
<keyword evidence="7" id="KW-1185">Reference proteome</keyword>
<accession>A0AAJ0LVU1</accession>
<keyword evidence="3" id="KW-0964">Secreted</keyword>
<evidence type="ECO:0000256" key="2">
    <source>
        <dbReference type="ARBA" id="ARBA00009127"/>
    </source>
</evidence>
<dbReference type="Pfam" id="PF03022">
    <property type="entry name" value="MRJP"/>
    <property type="match status" value="1"/>
</dbReference>
<evidence type="ECO:0000313" key="6">
    <source>
        <dbReference type="EMBL" id="KAK3057181.1"/>
    </source>
</evidence>
<evidence type="ECO:0000313" key="7">
    <source>
        <dbReference type="Proteomes" id="UP001271007"/>
    </source>
</evidence>
<evidence type="ECO:0000256" key="3">
    <source>
        <dbReference type="ARBA" id="ARBA00022525"/>
    </source>
</evidence>
<reference evidence="6" key="1">
    <citation type="submission" date="2023-04" db="EMBL/GenBank/DDBJ databases">
        <title>Black Yeasts Isolated from many extreme environments.</title>
        <authorList>
            <person name="Coleine C."/>
            <person name="Stajich J.E."/>
            <person name="Selbmann L."/>
        </authorList>
    </citation>
    <scope>NUCLEOTIDE SEQUENCE</scope>
    <source>
        <strain evidence="6">CCFEE 5312</strain>
    </source>
</reference>
<dbReference type="PANTHER" id="PTHR10009:SF18">
    <property type="entry name" value="PROTEIN YELLOW-LIKE PROTEIN"/>
    <property type="match status" value="1"/>
</dbReference>
<comment type="subcellular location">
    <subcellularLocation>
        <location evidence="1">Secreted</location>
    </subcellularLocation>
</comment>
<feature type="chain" id="PRO_5042600580" description="Major royal jelly protein" evidence="5">
    <location>
        <begin position="18"/>
        <end position="439"/>
    </location>
</feature>
<sequence>MLSSYLAILLLLGSAAAQNVTFQNSSQTRLRVDTGTYGPEIEEVHYYYDQWPIGIAVASDGRLFTSYTRGEYRYTLGVVANRTSERPYPSLDLNLPLNQLNTSYNGIPFGSANSTGFISVQALYITTKTSSRPETLWVLDTGRPTIYNSQMEPSMPYAQPGGPKVVAISLSNNTVYQTFTFPAGVHYPDSYLNDLRFDFHSNLSGTSGKGIAYLVDSSNEGRPGFIMLDLGTGDSWRRLTQDASVLRGMNDVPSYQGHPFYFRQKGSPIQWQLEGLDGIQLSTDGERLYYSPLSTNYLYSIPTQNLRERDTNKLAEVQAHANVSSHGQRGGNGNGFEGDTNGLIYQLMPEHNAVYYFDPNDGLTHGFVRDPRIIWPDGGSIGADGYLYLNINQLPYQPDWNYGVDTREHPGAILRCKLPNGERRSPVSTSESDSEGGDS</sequence>
<evidence type="ECO:0000256" key="5">
    <source>
        <dbReference type="SAM" id="SignalP"/>
    </source>
</evidence>
<evidence type="ECO:0000256" key="1">
    <source>
        <dbReference type="ARBA" id="ARBA00004613"/>
    </source>
</evidence>
<dbReference type="Gene3D" id="2.120.10.30">
    <property type="entry name" value="TolB, C-terminal domain"/>
    <property type="match status" value="1"/>
</dbReference>